<reference evidence="3" key="1">
    <citation type="submission" date="2021-02" db="EMBL/GenBank/DDBJ databases">
        <authorList>
            <person name="Nowell W R."/>
        </authorList>
    </citation>
    <scope>NUCLEOTIDE SEQUENCE</scope>
</reference>
<keyword evidence="2" id="KW-0812">Transmembrane</keyword>
<dbReference type="AlphaFoldDB" id="A0A814NE57"/>
<dbReference type="Proteomes" id="UP000663829">
    <property type="component" value="Unassembled WGS sequence"/>
</dbReference>
<evidence type="ECO:0000313" key="5">
    <source>
        <dbReference type="Proteomes" id="UP000663829"/>
    </source>
</evidence>
<feature type="transmembrane region" description="Helical" evidence="2">
    <location>
        <begin position="34"/>
        <end position="57"/>
    </location>
</feature>
<gene>
    <name evidence="3" type="ORF">GPM918_LOCUS18323</name>
    <name evidence="4" type="ORF">SRO942_LOCUS18320</name>
</gene>
<evidence type="ECO:0000313" key="4">
    <source>
        <dbReference type="EMBL" id="CAF3857741.1"/>
    </source>
</evidence>
<keyword evidence="2" id="KW-0472">Membrane</keyword>
<evidence type="ECO:0000313" key="3">
    <source>
        <dbReference type="EMBL" id="CAF1092295.1"/>
    </source>
</evidence>
<keyword evidence="2" id="KW-1133">Transmembrane helix</keyword>
<organism evidence="3 5">
    <name type="scientific">Didymodactylos carnosus</name>
    <dbReference type="NCBI Taxonomy" id="1234261"/>
    <lineage>
        <taxon>Eukaryota</taxon>
        <taxon>Metazoa</taxon>
        <taxon>Spiralia</taxon>
        <taxon>Gnathifera</taxon>
        <taxon>Rotifera</taxon>
        <taxon>Eurotatoria</taxon>
        <taxon>Bdelloidea</taxon>
        <taxon>Philodinida</taxon>
        <taxon>Philodinidae</taxon>
        <taxon>Didymodactylos</taxon>
    </lineage>
</organism>
<dbReference type="EMBL" id="CAJNOQ010005267">
    <property type="protein sequence ID" value="CAF1092295.1"/>
    <property type="molecule type" value="Genomic_DNA"/>
</dbReference>
<comment type="caution">
    <text evidence="3">The sequence shown here is derived from an EMBL/GenBank/DDBJ whole genome shotgun (WGS) entry which is preliminary data.</text>
</comment>
<evidence type="ECO:0000256" key="2">
    <source>
        <dbReference type="SAM" id="Phobius"/>
    </source>
</evidence>
<protein>
    <submittedName>
        <fullName evidence="3">Uncharacterized protein</fullName>
    </submittedName>
</protein>
<accession>A0A814NE57</accession>
<name>A0A814NE57_9BILA</name>
<evidence type="ECO:0000256" key="1">
    <source>
        <dbReference type="SAM" id="MobiDB-lite"/>
    </source>
</evidence>
<keyword evidence="5" id="KW-1185">Reference proteome</keyword>
<feature type="region of interest" description="Disordered" evidence="1">
    <location>
        <begin position="64"/>
        <end position="90"/>
    </location>
</feature>
<dbReference type="Proteomes" id="UP000681722">
    <property type="component" value="Unassembled WGS sequence"/>
</dbReference>
<dbReference type="EMBL" id="CAJOBC010005267">
    <property type="protein sequence ID" value="CAF3857741.1"/>
    <property type="molecule type" value="Genomic_DNA"/>
</dbReference>
<sequence>MSFFRLFKKQKYASPTAEISTEDKDKREARRFNWTNVALGALIPLSIGIGTVVITLMQQKVDSQRQKQERELDDRRYNAERNEDDRRYNLEQDQADELYRQGLYKSTVEDISGALLKSNHTFLDDKTRLKISQRADVGHYSTFFKTEEAELHYSSDIQCEGGQVTITVHFTDIEERKISLSVFNRTNFKAGKWSSWNKSIKIPPLTEMIGTEIRRHGLGSCYMDNIKLSIGRRQV</sequence>
<proteinExistence type="predicted"/>